<keyword evidence="1" id="KW-1133">Transmembrane helix</keyword>
<keyword evidence="1" id="KW-0812">Transmembrane</keyword>
<feature type="transmembrane region" description="Helical" evidence="1">
    <location>
        <begin position="6"/>
        <end position="26"/>
    </location>
</feature>
<dbReference type="STRING" id="432608.A6V39_00510"/>
<protein>
    <submittedName>
        <fullName evidence="2">Uncharacterized protein</fullName>
    </submittedName>
</protein>
<evidence type="ECO:0000313" key="3">
    <source>
        <dbReference type="Proteomes" id="UP000077623"/>
    </source>
</evidence>
<reference evidence="3" key="1">
    <citation type="submission" date="2016-04" db="EMBL/GenBank/DDBJ databases">
        <authorList>
            <person name="Quiroz-Castaneda R.E."/>
            <person name="Martinez-Ocampo F."/>
        </authorList>
    </citation>
    <scope>NUCLEOTIDE SEQUENCE [LARGE SCALE GENOMIC DNA]</scope>
    <source>
        <strain evidence="3">INIFAP01</strain>
    </source>
</reference>
<evidence type="ECO:0000256" key="1">
    <source>
        <dbReference type="SAM" id="Phobius"/>
    </source>
</evidence>
<dbReference type="EMBL" id="LWUJ01000010">
    <property type="protein sequence ID" value="OAL10532.1"/>
    <property type="molecule type" value="Genomic_DNA"/>
</dbReference>
<evidence type="ECO:0000313" key="2">
    <source>
        <dbReference type="EMBL" id="OAL10532.1"/>
    </source>
</evidence>
<gene>
    <name evidence="2" type="ORF">A6V39_00510</name>
</gene>
<dbReference type="RefSeq" id="WP_187149766.1">
    <property type="nucleotide sequence ID" value="NZ_LWUJ01000010.1"/>
</dbReference>
<comment type="caution">
    <text evidence="2">The sequence shown here is derived from an EMBL/GenBank/DDBJ whole genome shotgun (WGS) entry which is preliminary data.</text>
</comment>
<organism evidence="2 3">
    <name type="scientific">Candidatus Mycoplasma haematobovis</name>
    <dbReference type="NCBI Taxonomy" id="432608"/>
    <lineage>
        <taxon>Bacteria</taxon>
        <taxon>Bacillati</taxon>
        <taxon>Mycoplasmatota</taxon>
        <taxon>Mollicutes</taxon>
        <taxon>Mycoplasmataceae</taxon>
        <taxon>Mycoplasma</taxon>
    </lineage>
</organism>
<name>A0A1A9QD68_9MOLU</name>
<dbReference type="AlphaFoldDB" id="A0A1A9QD68"/>
<proteinExistence type="predicted"/>
<keyword evidence="3" id="KW-1185">Reference proteome</keyword>
<accession>A0A1A9QD68</accession>
<dbReference type="Proteomes" id="UP000077623">
    <property type="component" value="Unassembled WGS sequence"/>
</dbReference>
<keyword evidence="1" id="KW-0472">Membrane</keyword>
<sequence length="202" mass="22552">MTLKTVSLSALGASTIGGAAVGGYLFTKSSDVKKVTSSQKQEANAVSIQKQIETSGRTMLNTSESKHWNIKVNTYKTKLQSAVTLTSEDEEGLKTWCTETLKVDFKNERDNNYSHAEQLCTVPTNEEKLLSESKQLAEENDWEERARAYNTGATDENLISSINKNSADKTNLKEWCEKTFKEEISETGNTYIAAKQWCTKTQ</sequence>